<dbReference type="Gene3D" id="3.30.70.330">
    <property type="match status" value="1"/>
</dbReference>
<name>A0AAD6EY58_9POAL</name>
<feature type="region of interest" description="Disordered" evidence="4">
    <location>
        <begin position="210"/>
        <end position="326"/>
    </location>
</feature>
<dbReference type="GO" id="GO:0003729">
    <property type="term" value="F:mRNA binding"/>
    <property type="evidence" value="ECO:0007669"/>
    <property type="project" value="TreeGrafter"/>
</dbReference>
<feature type="compositionally biased region" description="Basic and acidic residues" evidence="4">
    <location>
        <begin position="310"/>
        <end position="326"/>
    </location>
</feature>
<evidence type="ECO:0000256" key="2">
    <source>
        <dbReference type="PROSITE-ProRule" id="PRU00047"/>
    </source>
</evidence>
<dbReference type="Gene3D" id="4.10.60.10">
    <property type="entry name" value="Zinc finger, CCHC-type"/>
    <property type="match status" value="1"/>
</dbReference>
<keyword evidence="2" id="KW-0479">Metal-binding</keyword>
<feature type="compositionally biased region" description="Gly residues" evidence="4">
    <location>
        <begin position="151"/>
        <end position="160"/>
    </location>
</feature>
<dbReference type="PANTHER" id="PTHR48031:SF2">
    <property type="entry name" value="RNA-BINDING PROTEIN 4"/>
    <property type="match status" value="1"/>
</dbReference>
<dbReference type="InterPro" id="IPR012677">
    <property type="entry name" value="Nucleotide-bd_a/b_plait_sf"/>
</dbReference>
<dbReference type="SMART" id="SM00343">
    <property type="entry name" value="ZnF_C2HC"/>
    <property type="match status" value="1"/>
</dbReference>
<evidence type="ECO:0000259" key="6">
    <source>
        <dbReference type="PROSITE" id="PS50158"/>
    </source>
</evidence>
<feature type="compositionally biased region" description="Basic and acidic residues" evidence="4">
    <location>
        <begin position="177"/>
        <end position="189"/>
    </location>
</feature>
<dbReference type="InterPro" id="IPR048289">
    <property type="entry name" value="RRM2_NsCP33-like"/>
</dbReference>
<proteinExistence type="predicted"/>
<sequence>MAGKDDCRIFVGGLSYETDDRVLQSVFGRFGKVLDAQIITDRDTGRPRGFGFVTYTDRSAVEAAIAEMNNVELDGRIISVNRAEPKPNTDESYGSHSRAAPRGGGYRDGASRGLPSGGRDWDRDRDRDRDQDECFKCGRAGHWARDCPSSNGGGRGGRGGRYFSPPARYGRGGGGRGAREDRFGGPDRYGGDRFFDDRYDYDRYDDRDNMDRYNSGGRDPRDRYVAGQYGPPLVFGDRFSGDRYGGLPDRYPQDGYGKERAYDRDFGRNGGGGGSAYYRDAPRGGGGYERDAVPPRMAGGPMRYEGGGNYRDRPRPYDRPRGGRPY</sequence>
<keyword evidence="1 3" id="KW-0694">RNA-binding</keyword>
<evidence type="ECO:0000256" key="3">
    <source>
        <dbReference type="PROSITE-ProRule" id="PRU00176"/>
    </source>
</evidence>
<feature type="domain" description="RRM" evidence="5">
    <location>
        <begin position="7"/>
        <end position="85"/>
    </location>
</feature>
<evidence type="ECO:0000256" key="1">
    <source>
        <dbReference type="ARBA" id="ARBA00022884"/>
    </source>
</evidence>
<evidence type="ECO:0000256" key="4">
    <source>
        <dbReference type="SAM" id="MobiDB-lite"/>
    </source>
</evidence>
<keyword evidence="8" id="KW-1185">Reference proteome</keyword>
<feature type="domain" description="CCHC-type" evidence="6">
    <location>
        <begin position="134"/>
        <end position="149"/>
    </location>
</feature>
<feature type="compositionally biased region" description="Basic and acidic residues" evidence="4">
    <location>
        <begin position="256"/>
        <end position="267"/>
    </location>
</feature>
<evidence type="ECO:0000313" key="7">
    <source>
        <dbReference type="EMBL" id="KAJ3705552.1"/>
    </source>
</evidence>
<dbReference type="SMART" id="SM00360">
    <property type="entry name" value="RRM"/>
    <property type="match status" value="1"/>
</dbReference>
<feature type="region of interest" description="Disordered" evidence="4">
    <location>
        <begin position="146"/>
        <end position="189"/>
    </location>
</feature>
<dbReference type="InterPro" id="IPR000504">
    <property type="entry name" value="RRM_dom"/>
</dbReference>
<accession>A0AAD6EY58</accession>
<organism evidence="7 8">
    <name type="scientific">Rhynchospora tenuis</name>
    <dbReference type="NCBI Taxonomy" id="198213"/>
    <lineage>
        <taxon>Eukaryota</taxon>
        <taxon>Viridiplantae</taxon>
        <taxon>Streptophyta</taxon>
        <taxon>Embryophyta</taxon>
        <taxon>Tracheophyta</taxon>
        <taxon>Spermatophyta</taxon>
        <taxon>Magnoliopsida</taxon>
        <taxon>Liliopsida</taxon>
        <taxon>Poales</taxon>
        <taxon>Cyperaceae</taxon>
        <taxon>Cyperoideae</taxon>
        <taxon>Rhynchosporeae</taxon>
        <taxon>Rhynchospora</taxon>
    </lineage>
</organism>
<dbReference type="Pfam" id="PF00076">
    <property type="entry name" value="RRM_1"/>
    <property type="match status" value="1"/>
</dbReference>
<feature type="region of interest" description="Disordered" evidence="4">
    <location>
        <begin position="82"/>
        <end position="128"/>
    </location>
</feature>
<dbReference type="EMBL" id="JAMRDG010000001">
    <property type="protein sequence ID" value="KAJ3705552.1"/>
    <property type="molecule type" value="Genomic_DNA"/>
</dbReference>
<dbReference type="PANTHER" id="PTHR48031">
    <property type="entry name" value="SRA STEM-LOOP-INTERACTING RNA-BINDING PROTEIN, MITOCHONDRIAL"/>
    <property type="match status" value="1"/>
</dbReference>
<keyword evidence="2" id="KW-0862">Zinc</keyword>
<dbReference type="AlphaFoldDB" id="A0AAD6EY58"/>
<comment type="caution">
    <text evidence="7">The sequence shown here is derived from an EMBL/GenBank/DDBJ whole genome shotgun (WGS) entry which is preliminary data.</text>
</comment>
<evidence type="ECO:0008006" key="9">
    <source>
        <dbReference type="Google" id="ProtNLM"/>
    </source>
</evidence>
<gene>
    <name evidence="7" type="ORF">LUZ61_009257</name>
</gene>
<dbReference type="SUPFAM" id="SSF54928">
    <property type="entry name" value="RNA-binding domain, RBD"/>
    <property type="match status" value="1"/>
</dbReference>
<reference evidence="7 8" key="1">
    <citation type="journal article" date="2022" name="Cell">
        <title>Repeat-based holocentromeres influence genome architecture and karyotype evolution.</title>
        <authorList>
            <person name="Hofstatter P.G."/>
            <person name="Thangavel G."/>
            <person name="Lux T."/>
            <person name="Neumann P."/>
            <person name="Vondrak T."/>
            <person name="Novak P."/>
            <person name="Zhang M."/>
            <person name="Costa L."/>
            <person name="Castellani M."/>
            <person name="Scott A."/>
            <person name="Toegelov H."/>
            <person name="Fuchs J."/>
            <person name="Mata-Sucre Y."/>
            <person name="Dias Y."/>
            <person name="Vanzela A.L.L."/>
            <person name="Huettel B."/>
            <person name="Almeida C.C.S."/>
            <person name="Simkova H."/>
            <person name="Souza G."/>
            <person name="Pedrosa-Harand A."/>
            <person name="Macas J."/>
            <person name="Mayer K.F.X."/>
            <person name="Houben A."/>
            <person name="Marques A."/>
        </authorList>
    </citation>
    <scope>NUCLEOTIDE SEQUENCE [LARGE SCALE GENOMIC DNA]</scope>
    <source>
        <strain evidence="7">RhyTen1mFocal</strain>
    </source>
</reference>
<dbReference type="SUPFAM" id="SSF57756">
    <property type="entry name" value="Retrovirus zinc finger-like domains"/>
    <property type="match status" value="1"/>
</dbReference>
<dbReference type="GO" id="GO:0008270">
    <property type="term" value="F:zinc ion binding"/>
    <property type="evidence" value="ECO:0007669"/>
    <property type="project" value="UniProtKB-KW"/>
</dbReference>
<feature type="compositionally biased region" description="Basic and acidic residues" evidence="4">
    <location>
        <begin position="119"/>
        <end position="128"/>
    </location>
</feature>
<dbReference type="PROSITE" id="PS50158">
    <property type="entry name" value="ZF_CCHC"/>
    <property type="match status" value="1"/>
</dbReference>
<evidence type="ECO:0000313" key="8">
    <source>
        <dbReference type="Proteomes" id="UP001210211"/>
    </source>
</evidence>
<dbReference type="InterPro" id="IPR001878">
    <property type="entry name" value="Znf_CCHC"/>
</dbReference>
<dbReference type="InterPro" id="IPR035979">
    <property type="entry name" value="RBD_domain_sf"/>
</dbReference>
<dbReference type="Pfam" id="PF00098">
    <property type="entry name" value="zf-CCHC"/>
    <property type="match status" value="1"/>
</dbReference>
<evidence type="ECO:0000259" key="5">
    <source>
        <dbReference type="PROSITE" id="PS50102"/>
    </source>
</evidence>
<dbReference type="CDD" id="cd21608">
    <property type="entry name" value="RRM2_NsCP33_like"/>
    <property type="match status" value="1"/>
</dbReference>
<keyword evidence="2" id="KW-0863">Zinc-finger</keyword>
<dbReference type="InterPro" id="IPR036875">
    <property type="entry name" value="Znf_CCHC_sf"/>
</dbReference>
<protein>
    <recommendedName>
        <fullName evidence="9">RNA-binding protein</fullName>
    </recommendedName>
</protein>
<dbReference type="PROSITE" id="PS50102">
    <property type="entry name" value="RRM"/>
    <property type="match status" value="1"/>
</dbReference>
<dbReference type="Proteomes" id="UP001210211">
    <property type="component" value="Unassembled WGS sequence"/>
</dbReference>
<dbReference type="GO" id="GO:0005634">
    <property type="term" value="C:nucleus"/>
    <property type="evidence" value="ECO:0007669"/>
    <property type="project" value="TreeGrafter"/>
</dbReference>